<feature type="compositionally biased region" description="Low complexity" evidence="1">
    <location>
        <begin position="136"/>
        <end position="155"/>
    </location>
</feature>
<accession>A0A6J4Q7Q0</accession>
<organism evidence="2">
    <name type="scientific">uncultured Phycisphaerae bacterium</name>
    <dbReference type="NCBI Taxonomy" id="904963"/>
    <lineage>
        <taxon>Bacteria</taxon>
        <taxon>Pseudomonadati</taxon>
        <taxon>Planctomycetota</taxon>
        <taxon>Phycisphaerae</taxon>
        <taxon>environmental samples</taxon>
    </lineage>
</organism>
<feature type="compositionally biased region" description="Basic and acidic residues" evidence="1">
    <location>
        <begin position="250"/>
        <end position="259"/>
    </location>
</feature>
<feature type="compositionally biased region" description="Low complexity" evidence="1">
    <location>
        <begin position="30"/>
        <end position="47"/>
    </location>
</feature>
<sequence length="365" mass="38136">AAHPARPSAPPRADRQAERDRRRRPRAADPRAAQAAVAGGRVLVARDAGLRGHPRRPPDARRGDPVRPQGVRPGVAQAGRPAVANHVLPRAPRSAVRPGDRPSRFVPQRLADVPDGRPGPGRAGRRARDGRAVLHAPGQRRPAGAARGGTLPVRGRGARGRPRAGRVPVRRHAGRPRVRGRTDAAAVRPAVPGDELADQAVAGREVRGARRPAPPAVRLGGGRRRRAQRGGVGREGHWGGRELGGQDDAQPTRRPDRPGRIGGQQRQRPDAHRGRPRAAAGRPVRPDQPGPHRAVRANGERREARPAVQPVLQPAVLAPDVFAAVGGRSGDGGGGAGDASSGGIGPHGDSVGGAEPSAVDPIRKL</sequence>
<dbReference type="GO" id="GO:0016740">
    <property type="term" value="F:transferase activity"/>
    <property type="evidence" value="ECO:0007669"/>
    <property type="project" value="UniProtKB-KW"/>
</dbReference>
<dbReference type="EMBL" id="CADCUQ010000894">
    <property type="protein sequence ID" value="CAA9437100.1"/>
    <property type="molecule type" value="Genomic_DNA"/>
</dbReference>
<keyword evidence="2" id="KW-0808">Transferase</keyword>
<evidence type="ECO:0000256" key="1">
    <source>
        <dbReference type="SAM" id="MobiDB-lite"/>
    </source>
</evidence>
<feature type="non-terminal residue" evidence="2">
    <location>
        <position position="1"/>
    </location>
</feature>
<dbReference type="AlphaFoldDB" id="A0A6J4Q7Q0"/>
<feature type="region of interest" description="Disordered" evidence="1">
    <location>
        <begin position="1"/>
        <end position="365"/>
    </location>
</feature>
<proteinExistence type="predicted"/>
<reference evidence="2" key="1">
    <citation type="submission" date="2020-02" db="EMBL/GenBank/DDBJ databases">
        <authorList>
            <person name="Meier V. D."/>
        </authorList>
    </citation>
    <scope>NUCLEOTIDE SEQUENCE</scope>
    <source>
        <strain evidence="2">AVDCRST_MAG64</strain>
    </source>
</reference>
<feature type="non-terminal residue" evidence="2">
    <location>
        <position position="365"/>
    </location>
</feature>
<evidence type="ECO:0000313" key="2">
    <source>
        <dbReference type="EMBL" id="CAA9437100.1"/>
    </source>
</evidence>
<feature type="compositionally biased region" description="Gly residues" evidence="1">
    <location>
        <begin position="327"/>
        <end position="346"/>
    </location>
</feature>
<name>A0A6J4Q7Q0_9BACT</name>
<feature type="compositionally biased region" description="Basic and acidic residues" evidence="1">
    <location>
        <begin position="56"/>
        <end position="65"/>
    </location>
</feature>
<gene>
    <name evidence="2" type="ORF">AVDCRST_MAG64-3864</name>
</gene>
<protein>
    <submittedName>
        <fullName evidence="2">ADP-heptose--lipooligosaccharide heptosyltransferase II</fullName>
    </submittedName>
</protein>
<feature type="compositionally biased region" description="Basic residues" evidence="1">
    <location>
        <begin position="156"/>
        <end position="179"/>
    </location>
</feature>